<evidence type="ECO:0000313" key="2">
    <source>
        <dbReference type="EMBL" id="CRL61643.1"/>
    </source>
</evidence>
<organism evidence="2 3">
    <name type="scientific">Proteus penneri</name>
    <dbReference type="NCBI Taxonomy" id="102862"/>
    <lineage>
        <taxon>Bacteria</taxon>
        <taxon>Pseudomonadati</taxon>
        <taxon>Pseudomonadota</taxon>
        <taxon>Gammaproteobacteria</taxon>
        <taxon>Enterobacterales</taxon>
        <taxon>Morganellaceae</taxon>
        <taxon>Proteus</taxon>
    </lineage>
</organism>
<dbReference type="GO" id="GO:0019645">
    <property type="term" value="P:anaerobic electron transport chain"/>
    <property type="evidence" value="ECO:0007669"/>
    <property type="project" value="InterPro"/>
</dbReference>
<gene>
    <name evidence="2" type="ORF">BN1804_01572</name>
</gene>
<dbReference type="Proteomes" id="UP000183920">
    <property type="component" value="Unassembled WGS sequence"/>
</dbReference>
<feature type="transmembrane region" description="Helical" evidence="1">
    <location>
        <begin position="183"/>
        <end position="200"/>
    </location>
</feature>
<keyword evidence="1" id="KW-0472">Membrane</keyword>
<feature type="transmembrane region" description="Helical" evidence="1">
    <location>
        <begin position="6"/>
        <end position="28"/>
    </location>
</feature>
<keyword evidence="1" id="KW-0812">Transmembrane</keyword>
<dbReference type="Pfam" id="PF04976">
    <property type="entry name" value="DmsC"/>
    <property type="match status" value="1"/>
</dbReference>
<proteinExistence type="predicted"/>
<dbReference type="GO" id="GO:0009389">
    <property type="term" value="F:dimethyl sulfoxide reductase activity"/>
    <property type="evidence" value="ECO:0007669"/>
    <property type="project" value="TreeGrafter"/>
</dbReference>
<feature type="transmembrane region" description="Helical" evidence="1">
    <location>
        <begin position="212"/>
        <end position="231"/>
    </location>
</feature>
<feature type="transmembrane region" description="Helical" evidence="1">
    <location>
        <begin position="49"/>
        <end position="68"/>
    </location>
</feature>
<dbReference type="PANTHER" id="PTHR38095:SF1">
    <property type="entry name" value="ANAEROBIC DIMETHYL SULFOXIDE REDUCTASE CHAIN YNFH"/>
    <property type="match status" value="1"/>
</dbReference>
<feature type="transmembrane region" description="Helical" evidence="1">
    <location>
        <begin position="88"/>
        <end position="107"/>
    </location>
</feature>
<feature type="transmembrane region" description="Helical" evidence="1">
    <location>
        <begin position="151"/>
        <end position="171"/>
    </location>
</feature>
<name>A0A0G4Q6Y2_9GAMM</name>
<evidence type="ECO:0000256" key="1">
    <source>
        <dbReference type="SAM" id="Phobius"/>
    </source>
</evidence>
<keyword evidence="1" id="KW-1133">Transmembrane helix</keyword>
<dbReference type="RefSeq" id="WP_072063621.1">
    <property type="nucleotide sequence ID" value="NZ_CVRY01000003.1"/>
</dbReference>
<dbReference type="AlphaFoldDB" id="A0A0G4Q6Y2"/>
<dbReference type="EMBL" id="CVRY01000003">
    <property type="protein sequence ID" value="CRL61643.1"/>
    <property type="molecule type" value="Genomic_DNA"/>
</dbReference>
<feature type="transmembrane region" description="Helical" evidence="1">
    <location>
        <begin position="119"/>
        <end position="139"/>
    </location>
</feature>
<dbReference type="PANTHER" id="PTHR38095">
    <property type="entry name" value="ANAEROBIC DIMETHYL SULFOXIDE REDUCTASE CHAIN YNFH"/>
    <property type="match status" value="1"/>
</dbReference>
<dbReference type="GO" id="GO:0005886">
    <property type="term" value="C:plasma membrane"/>
    <property type="evidence" value="ECO:0007669"/>
    <property type="project" value="TreeGrafter"/>
</dbReference>
<protein>
    <submittedName>
        <fullName evidence="2">DMSO reductase anchor subunit (DmsC)</fullName>
    </submittedName>
</protein>
<evidence type="ECO:0000313" key="3">
    <source>
        <dbReference type="Proteomes" id="UP000183920"/>
    </source>
</evidence>
<reference evidence="3" key="1">
    <citation type="submission" date="2015-06" db="EMBL/GenBank/DDBJ databases">
        <authorList>
            <person name="Urmite Genomes"/>
        </authorList>
    </citation>
    <scope>NUCLEOTIDE SEQUENCE [LARGE SCALE GENOMIC DNA]</scope>
    <source>
        <strain evidence="3">CSUR P1867</strain>
    </source>
</reference>
<sequence length="272" mass="29824">MHDYQLPLVLFTVMSQWGIGAVLALSLYQWQNQTQNAAMLSTKALRTTIALIWLIEVVGSSMSMGHLGDPLGAYRSVLGIAHSWLSREAIAFVMLNGLISLWALASWVQPHAIRRNSLFGLFCGVIGLPVILITAQIYYQMQAHPLWHTPATQISFIGTALLLGFGSMIPWLRLQGKIISNSLKVGTLVGAFLVLVGLVMRTQVPGADVASLLLWWQVIASLIIGICIITLSHSTSFTRTSLSIISILLLFSGEITGRMLFYGNVMAQAPWF</sequence>
<dbReference type="InterPro" id="IPR007059">
    <property type="entry name" value="DmsC"/>
</dbReference>
<feature type="transmembrane region" description="Helical" evidence="1">
    <location>
        <begin position="243"/>
        <end position="262"/>
    </location>
</feature>
<accession>A0A0G4Q6Y2</accession>
<dbReference type="GO" id="GO:0009390">
    <property type="term" value="C:dimethyl sulfoxide reductase complex"/>
    <property type="evidence" value="ECO:0007669"/>
    <property type="project" value="TreeGrafter"/>
</dbReference>